<reference evidence="5 9" key="3">
    <citation type="submission" date="2017-01" db="EMBL/GenBank/DDBJ databases">
        <title>Bacillus cereus isolates.</title>
        <authorList>
            <person name="Beno S.M."/>
        </authorList>
    </citation>
    <scope>NUCLEOTIDE SEQUENCE [LARGE SCALE GENOMIC DNA]</scope>
    <source>
        <strain evidence="5 9">FSL W7-1108</strain>
    </source>
</reference>
<evidence type="ECO:0000256" key="3">
    <source>
        <dbReference type="PIRSR" id="PIRSR607837-1"/>
    </source>
</evidence>
<dbReference type="InterPro" id="IPR007837">
    <property type="entry name" value="DinB"/>
</dbReference>
<sequence length="176" mass="20948">MKDYMLKQFDYHAWANTRLFNRLKELPNYETIFNEQIQSVFPSIKDTFVHIYITDQVWLHILHGKSMSEVIQDREKLRKQIETKSLHELEKMFENMANQYKEFLSRIQDVNTVFVIENPYAGALDTSILELVQHVVNHGTYHRGNITAMIRQLGYSSTMMDFVLYLHMVQEGKELK</sequence>
<accession>A0A084IZQ3</accession>
<evidence type="ECO:0000313" key="7">
    <source>
        <dbReference type="EMBL" id="QQA18085.1"/>
    </source>
</evidence>
<evidence type="ECO:0000313" key="8">
    <source>
        <dbReference type="Proteomes" id="UP000006976"/>
    </source>
</evidence>
<evidence type="ECO:0000313" key="4">
    <source>
        <dbReference type="EMBL" id="EJR39998.1"/>
    </source>
</evidence>
<dbReference type="GO" id="GO:0046872">
    <property type="term" value="F:metal ion binding"/>
    <property type="evidence" value="ECO:0007669"/>
    <property type="project" value="UniProtKB-KW"/>
</dbReference>
<evidence type="ECO:0000313" key="5">
    <source>
        <dbReference type="EMBL" id="OOR05308.1"/>
    </source>
</evidence>
<dbReference type="InterPro" id="IPR034660">
    <property type="entry name" value="DinB/YfiT-like"/>
</dbReference>
<feature type="binding site" evidence="3">
    <location>
        <position position="50"/>
    </location>
    <ligand>
        <name>a divalent metal cation</name>
        <dbReference type="ChEBI" id="CHEBI:60240"/>
    </ligand>
</feature>
<dbReference type="Proteomes" id="UP000596196">
    <property type="component" value="Chromosome"/>
</dbReference>
<dbReference type="AlphaFoldDB" id="A0A084IZQ3"/>
<keyword evidence="2 3" id="KW-0479">Metal-binding</keyword>
<dbReference type="Proteomes" id="UP000006976">
    <property type="component" value="Unassembled WGS sequence"/>
</dbReference>
<dbReference type="SUPFAM" id="SSF109854">
    <property type="entry name" value="DinB/YfiT-like putative metalloenzymes"/>
    <property type="match status" value="1"/>
</dbReference>
<dbReference type="RefSeq" id="WP_002085719.1">
    <property type="nucleotide sequence ID" value="NZ_CP009692.1"/>
</dbReference>
<gene>
    <name evidence="6" type="ORF">BACWE_53130</name>
    <name evidence="5" type="ORF">BW900_18390</name>
    <name evidence="7" type="ORF">I6G81_11765</name>
    <name evidence="4" type="ORF">III_03114</name>
</gene>
<dbReference type="EMBL" id="AHEV01000019">
    <property type="protein sequence ID" value="EJR39998.1"/>
    <property type="molecule type" value="Genomic_DNA"/>
</dbReference>
<dbReference type="KEGG" id="bmyo:BG05_3681"/>
<dbReference type="PANTHER" id="PTHR37302">
    <property type="entry name" value="SLR1116 PROTEIN"/>
    <property type="match status" value="1"/>
</dbReference>
<feature type="binding site" evidence="3">
    <location>
        <position position="138"/>
    </location>
    <ligand>
        <name>a divalent metal cation</name>
        <dbReference type="ChEBI" id="CHEBI:60240"/>
    </ligand>
</feature>
<dbReference type="Proteomes" id="UP000236165">
    <property type="component" value="Unassembled WGS sequence"/>
</dbReference>
<accession>J8IJT9</accession>
<dbReference type="GeneID" id="66262643"/>
<evidence type="ECO:0000313" key="11">
    <source>
        <dbReference type="Proteomes" id="UP000596196"/>
    </source>
</evidence>
<protein>
    <submittedName>
        <fullName evidence="5">Damage-inducible protein DinB</fullName>
    </submittedName>
    <submittedName>
        <fullName evidence="7">DinB family protein</fullName>
    </submittedName>
</protein>
<dbReference type="Proteomes" id="UP000190696">
    <property type="component" value="Unassembled WGS sequence"/>
</dbReference>
<feature type="binding site" evidence="3">
    <location>
        <position position="142"/>
    </location>
    <ligand>
        <name>a divalent metal cation</name>
        <dbReference type="ChEBI" id="CHEBI:60240"/>
    </ligand>
</feature>
<evidence type="ECO:0000256" key="2">
    <source>
        <dbReference type="ARBA" id="ARBA00022723"/>
    </source>
</evidence>
<proteinExistence type="inferred from homology"/>
<comment type="similarity">
    <text evidence="1">Belongs to the DinB family.</text>
</comment>
<evidence type="ECO:0000313" key="10">
    <source>
        <dbReference type="Proteomes" id="UP000236165"/>
    </source>
</evidence>
<evidence type="ECO:0000313" key="9">
    <source>
        <dbReference type="Proteomes" id="UP000190696"/>
    </source>
</evidence>
<dbReference type="Gene3D" id="1.20.120.450">
    <property type="entry name" value="dinb family like domain"/>
    <property type="match status" value="1"/>
</dbReference>
<evidence type="ECO:0000256" key="1">
    <source>
        <dbReference type="ARBA" id="ARBA00008635"/>
    </source>
</evidence>
<accession>A0A0B5SAB7</accession>
<dbReference type="EMBL" id="MUAI01000016">
    <property type="protein sequence ID" value="OOR05308.1"/>
    <property type="molecule type" value="Genomic_DNA"/>
</dbReference>
<evidence type="ECO:0000313" key="6">
    <source>
        <dbReference type="EMBL" id="PJN63119.1"/>
    </source>
</evidence>
<dbReference type="EMBL" id="MKZQ01000080">
    <property type="protein sequence ID" value="PJN63119.1"/>
    <property type="molecule type" value="Genomic_DNA"/>
</dbReference>
<dbReference type="FunFam" id="1.20.120.450:FF:000001">
    <property type="entry name" value="Damage-inducible protein DinB"/>
    <property type="match status" value="1"/>
</dbReference>
<reference evidence="7 11" key="4">
    <citation type="submission" date="2020-12" db="EMBL/GenBank/DDBJ databases">
        <title>FDA dAtabase for Regulatory Grade micrObial Sequences (FDA-ARGOS): Supporting development and validation of Infectious Disease Dx tests.</title>
        <authorList>
            <person name="Nelson B."/>
            <person name="Plummer A."/>
            <person name="Tallon L."/>
            <person name="Sadzewicz L."/>
            <person name="Zhao X."/>
            <person name="Boylan J."/>
            <person name="Ott S."/>
            <person name="Bowen H."/>
            <person name="Vavikolanu K."/>
            <person name="Mehta A."/>
            <person name="Aluvathingal J."/>
            <person name="Nadendla S."/>
            <person name="Myers T."/>
            <person name="Yan Y."/>
            <person name="Sichtig H."/>
        </authorList>
    </citation>
    <scope>NUCLEOTIDE SEQUENCE [LARGE SCALE GENOMIC DNA]</scope>
    <source>
        <strain evidence="7 11">FDAARGOS_924</strain>
    </source>
</reference>
<reference evidence="4 8" key="1">
    <citation type="submission" date="2012-04" db="EMBL/GenBank/DDBJ databases">
        <title>The Genome Sequence of Bacillus cereus VD078.</title>
        <authorList>
            <consortium name="The Broad Institute Genome Sequencing Platform"/>
            <consortium name="The Broad Institute Genome Sequencing Center for Infectious Disease"/>
            <person name="Feldgarden M."/>
            <person name="Van der Auwera G.A."/>
            <person name="Mahillon J."/>
            <person name="Duprez V."/>
            <person name="Timmery S."/>
            <person name="Mattelet C."/>
            <person name="Dierick K."/>
            <person name="Sun M."/>
            <person name="Yu Z."/>
            <person name="Zhu L."/>
            <person name="Hu X."/>
            <person name="Shank E.B."/>
            <person name="Swiecicka I."/>
            <person name="Hansen B.M."/>
            <person name="Andrup L."/>
            <person name="Young S.K."/>
            <person name="Zeng Q."/>
            <person name="Gargeya S."/>
            <person name="Fitzgerald M."/>
            <person name="Haas B."/>
            <person name="Abouelleil A."/>
            <person name="Alvarado L."/>
            <person name="Arachchi H.M."/>
            <person name="Berlin A."/>
            <person name="Chapman S.B."/>
            <person name="Goldberg J."/>
            <person name="Griggs A."/>
            <person name="Gujja S."/>
            <person name="Hansen M."/>
            <person name="Howarth C."/>
            <person name="Imamovic A."/>
            <person name="Larimer J."/>
            <person name="McCowen C."/>
            <person name="Montmayeur A."/>
            <person name="Murphy C."/>
            <person name="Neiman D."/>
            <person name="Pearson M."/>
            <person name="Priest M."/>
            <person name="Roberts A."/>
            <person name="Saif S."/>
            <person name="Shea T."/>
            <person name="Sisk P."/>
            <person name="Sykes S."/>
            <person name="Wortman J."/>
            <person name="Nusbaum C."/>
            <person name="Birren B."/>
        </authorList>
    </citation>
    <scope>NUCLEOTIDE SEQUENCE [LARGE SCALE GENOMIC DNA]</scope>
    <source>
        <strain evidence="4 8">VD078</strain>
    </source>
</reference>
<dbReference type="Pfam" id="PF05163">
    <property type="entry name" value="DinB"/>
    <property type="match status" value="1"/>
</dbReference>
<dbReference type="EMBL" id="CP065877">
    <property type="protein sequence ID" value="QQA18085.1"/>
    <property type="molecule type" value="Genomic_DNA"/>
</dbReference>
<name>A0A084IZQ3_BACMY</name>
<reference evidence="6 10" key="2">
    <citation type="submission" date="2016-10" db="EMBL/GenBank/DDBJ databases">
        <title>Genome Sequence of Bacillus weihenstephanensis GM6LP.</title>
        <authorList>
            <person name="Poehlein A."/>
            <person name="Wemheuer F."/>
            <person name="Hollensteiner J."/>
            <person name="Wemheuer B."/>
        </authorList>
    </citation>
    <scope>NUCLEOTIDE SEQUENCE [LARGE SCALE GENOMIC DNA]</scope>
    <source>
        <strain evidence="6 10">GM6LP</strain>
    </source>
</reference>
<organism evidence="5 9">
    <name type="scientific">Bacillus mycoides</name>
    <dbReference type="NCBI Taxonomy" id="1405"/>
    <lineage>
        <taxon>Bacteria</taxon>
        <taxon>Bacillati</taxon>
        <taxon>Bacillota</taxon>
        <taxon>Bacilli</taxon>
        <taxon>Bacillales</taxon>
        <taxon>Bacillaceae</taxon>
        <taxon>Bacillus</taxon>
        <taxon>Bacillus cereus group</taxon>
    </lineage>
</organism>
<keyword evidence="11" id="KW-1185">Reference proteome</keyword>
<dbReference type="PANTHER" id="PTHR37302:SF1">
    <property type="entry name" value="PROTEIN DINB"/>
    <property type="match status" value="1"/>
</dbReference>